<dbReference type="AlphaFoldDB" id="A0A4Y2ADK0"/>
<proteinExistence type="predicted"/>
<gene>
    <name evidence="1" type="ORF">AVEN_41794_1</name>
</gene>
<dbReference type="Proteomes" id="UP000499080">
    <property type="component" value="Unassembled WGS sequence"/>
</dbReference>
<comment type="caution">
    <text evidence="1">The sequence shown here is derived from an EMBL/GenBank/DDBJ whole genome shotgun (WGS) entry which is preliminary data.</text>
</comment>
<protein>
    <submittedName>
        <fullName evidence="1">Uncharacterized protein</fullName>
    </submittedName>
</protein>
<sequence length="158" mass="17722">MCGVRRFAFYLVANLDGISRSVPASKAAYAALYTNVLIKILIKISKNPFLMSTSTQEATTCQVSSPSGLGDSVMSQFHLAGSKEIRGETTLHSNCDFLRDRRKTDRRSRTARVDPKTPPTLMNQLVCEPFGSQVYIVQQRIPRLPLLDDFTPKRDVRQ</sequence>
<name>A0A4Y2ADK0_ARAVE</name>
<dbReference type="EMBL" id="BGPR01000012">
    <property type="protein sequence ID" value="GBL77379.1"/>
    <property type="molecule type" value="Genomic_DNA"/>
</dbReference>
<reference evidence="1 2" key="1">
    <citation type="journal article" date="2019" name="Sci. Rep.">
        <title>Orb-weaving spider Araneus ventricosus genome elucidates the spidroin gene catalogue.</title>
        <authorList>
            <person name="Kono N."/>
            <person name="Nakamura H."/>
            <person name="Ohtoshi R."/>
            <person name="Moran D.A.P."/>
            <person name="Shinohara A."/>
            <person name="Yoshida Y."/>
            <person name="Fujiwara M."/>
            <person name="Mori M."/>
            <person name="Tomita M."/>
            <person name="Arakawa K."/>
        </authorList>
    </citation>
    <scope>NUCLEOTIDE SEQUENCE [LARGE SCALE GENOMIC DNA]</scope>
</reference>
<keyword evidence="2" id="KW-1185">Reference proteome</keyword>
<evidence type="ECO:0000313" key="1">
    <source>
        <dbReference type="EMBL" id="GBL77379.1"/>
    </source>
</evidence>
<organism evidence="1 2">
    <name type="scientific">Araneus ventricosus</name>
    <name type="common">Orbweaver spider</name>
    <name type="synonym">Epeira ventricosa</name>
    <dbReference type="NCBI Taxonomy" id="182803"/>
    <lineage>
        <taxon>Eukaryota</taxon>
        <taxon>Metazoa</taxon>
        <taxon>Ecdysozoa</taxon>
        <taxon>Arthropoda</taxon>
        <taxon>Chelicerata</taxon>
        <taxon>Arachnida</taxon>
        <taxon>Araneae</taxon>
        <taxon>Araneomorphae</taxon>
        <taxon>Entelegynae</taxon>
        <taxon>Araneoidea</taxon>
        <taxon>Araneidae</taxon>
        <taxon>Araneus</taxon>
    </lineage>
</organism>
<accession>A0A4Y2ADK0</accession>
<evidence type="ECO:0000313" key="2">
    <source>
        <dbReference type="Proteomes" id="UP000499080"/>
    </source>
</evidence>